<comment type="subcellular location">
    <subcellularLocation>
        <location evidence="1">Cytoplasm</location>
        <location evidence="1">Cytoskeleton</location>
        <location evidence="1">Cilium axoneme</location>
    </subcellularLocation>
</comment>
<evidence type="ECO:0000256" key="5">
    <source>
        <dbReference type="ARBA" id="ARBA00023004"/>
    </source>
</evidence>
<evidence type="ECO:0000256" key="7">
    <source>
        <dbReference type="ARBA" id="ARBA00023273"/>
    </source>
</evidence>
<evidence type="ECO:0000313" key="11">
    <source>
        <dbReference type="EMBL" id="KRX03683.1"/>
    </source>
</evidence>
<dbReference type="EMBL" id="LDAU01000128">
    <property type="protein sequence ID" value="KRX03683.1"/>
    <property type="molecule type" value="Genomic_DNA"/>
</dbReference>
<dbReference type="OMA" id="DLTHFFH"/>
<name>A0A0V0QMV7_PSEPJ</name>
<evidence type="ECO:0000256" key="9">
    <source>
        <dbReference type="ARBA" id="ARBA00046139"/>
    </source>
</evidence>
<keyword evidence="3" id="KW-0349">Heme</keyword>
<keyword evidence="5" id="KW-0408">Iron</keyword>
<accession>A0A0V0QMV7</accession>
<keyword evidence="12" id="KW-1185">Reference proteome</keyword>
<evidence type="ECO:0000256" key="8">
    <source>
        <dbReference type="ARBA" id="ARBA00040649"/>
    </source>
</evidence>
<dbReference type="SUPFAM" id="SSF55856">
    <property type="entry name" value="Cytochrome b5-like heme/steroid binding domain"/>
    <property type="match status" value="1"/>
</dbReference>
<feature type="domain" description="Cytochrome b5 heme-binding" evidence="10">
    <location>
        <begin position="24"/>
        <end position="80"/>
    </location>
</feature>
<keyword evidence="7" id="KW-0966">Cell projection</keyword>
<dbReference type="PANTHER" id="PTHR21281:SF0">
    <property type="entry name" value="CYTOCHROME B5 DOMAIN-CONTAINING PROTEIN 1"/>
    <property type="match status" value="1"/>
</dbReference>
<keyword evidence="6" id="KW-0206">Cytoskeleton</keyword>
<comment type="function">
    <text evidence="9">Radial spoke stalk protein that binds heme under oxidizing conditions. Required for the coordinated beating of multiple cilia maybe by functioning in a redox signaling pathway.</text>
</comment>
<protein>
    <recommendedName>
        <fullName evidence="8">Cytochrome b5 domain-containing protein 1</fullName>
    </recommendedName>
</protein>
<dbReference type="InterPro" id="IPR052320">
    <property type="entry name" value="Cytochrome_b5_domain"/>
</dbReference>
<dbReference type="OrthoDB" id="260091at2759"/>
<reference evidence="11 12" key="1">
    <citation type="journal article" date="2015" name="Sci. Rep.">
        <title>Genome of the facultative scuticociliatosis pathogen Pseudocohnilembus persalinus provides insight into its virulence through horizontal gene transfer.</title>
        <authorList>
            <person name="Xiong J."/>
            <person name="Wang G."/>
            <person name="Cheng J."/>
            <person name="Tian M."/>
            <person name="Pan X."/>
            <person name="Warren A."/>
            <person name="Jiang C."/>
            <person name="Yuan D."/>
            <person name="Miao W."/>
        </authorList>
    </citation>
    <scope>NUCLEOTIDE SEQUENCE [LARGE SCALE GENOMIC DNA]</scope>
    <source>
        <strain evidence="11">36N120E</strain>
    </source>
</reference>
<evidence type="ECO:0000256" key="2">
    <source>
        <dbReference type="ARBA" id="ARBA00022490"/>
    </source>
</evidence>
<dbReference type="Pfam" id="PF00173">
    <property type="entry name" value="Cyt-b5"/>
    <property type="match status" value="1"/>
</dbReference>
<evidence type="ECO:0000256" key="1">
    <source>
        <dbReference type="ARBA" id="ARBA00004430"/>
    </source>
</evidence>
<evidence type="ECO:0000256" key="4">
    <source>
        <dbReference type="ARBA" id="ARBA00022723"/>
    </source>
</evidence>
<dbReference type="AlphaFoldDB" id="A0A0V0QMV7"/>
<comment type="caution">
    <text evidence="11">The sequence shown here is derived from an EMBL/GenBank/DDBJ whole genome shotgun (WGS) entry which is preliminary data.</text>
</comment>
<evidence type="ECO:0000313" key="12">
    <source>
        <dbReference type="Proteomes" id="UP000054937"/>
    </source>
</evidence>
<evidence type="ECO:0000256" key="3">
    <source>
        <dbReference type="ARBA" id="ARBA00022617"/>
    </source>
</evidence>
<dbReference type="GO" id="GO:0046872">
    <property type="term" value="F:metal ion binding"/>
    <property type="evidence" value="ECO:0007669"/>
    <property type="project" value="UniProtKB-KW"/>
</dbReference>
<dbReference type="InterPro" id="IPR036400">
    <property type="entry name" value="Cyt_B5-like_heme/steroid_sf"/>
</dbReference>
<keyword evidence="2" id="KW-0963">Cytoplasm</keyword>
<dbReference type="InterPro" id="IPR001199">
    <property type="entry name" value="Cyt_B5-like_heme/steroid-bd"/>
</dbReference>
<dbReference type="SMART" id="SM01117">
    <property type="entry name" value="Cyt-b5"/>
    <property type="match status" value="1"/>
</dbReference>
<gene>
    <name evidence="11" type="ORF">PPERSA_10367</name>
</gene>
<dbReference type="Proteomes" id="UP000054937">
    <property type="component" value="Unassembled WGS sequence"/>
</dbReference>
<evidence type="ECO:0000256" key="6">
    <source>
        <dbReference type="ARBA" id="ARBA00023212"/>
    </source>
</evidence>
<organism evidence="11 12">
    <name type="scientific">Pseudocohnilembus persalinus</name>
    <name type="common">Ciliate</name>
    <dbReference type="NCBI Taxonomy" id="266149"/>
    <lineage>
        <taxon>Eukaryota</taxon>
        <taxon>Sar</taxon>
        <taxon>Alveolata</taxon>
        <taxon>Ciliophora</taxon>
        <taxon>Intramacronucleata</taxon>
        <taxon>Oligohymenophorea</taxon>
        <taxon>Scuticociliatia</taxon>
        <taxon>Philasterida</taxon>
        <taxon>Pseudocohnilembidae</taxon>
        <taxon>Pseudocohnilembus</taxon>
    </lineage>
</organism>
<dbReference type="InParanoid" id="A0A0V0QMV7"/>
<proteinExistence type="predicted"/>
<dbReference type="Gene3D" id="3.10.120.10">
    <property type="entry name" value="Cytochrome b5-like heme/steroid binding domain"/>
    <property type="match status" value="1"/>
</dbReference>
<sequence>MQQKGKPSDQQGKSEYLPKPYVKKRYYTPADVRIHNTANDCWVTFFHKVYDLTPLIQDNIESELTRPIIKAAGTDITYWFHSQTKEPRTSVDISTGLQSTYCPLGLYLHVSPTGPSSEFSQSVQTPWWRDEQYCIGNLTQKPRDIKIINMLTEHEDIIQVPSEETINEILERYRAINEHAASYQWKRLGRPLNMEKTLEENQIADEGELYESLDIPLKEQYIPAIHLYFKDDLTVA</sequence>
<dbReference type="PANTHER" id="PTHR21281">
    <property type="entry name" value="CYTOCHROME B5 DOMAIN-CONTAINING PROTEIN 1"/>
    <property type="match status" value="1"/>
</dbReference>
<keyword evidence="4" id="KW-0479">Metal-binding</keyword>
<dbReference type="GO" id="GO:0005930">
    <property type="term" value="C:axoneme"/>
    <property type="evidence" value="ECO:0007669"/>
    <property type="project" value="UniProtKB-SubCell"/>
</dbReference>
<evidence type="ECO:0000259" key="10">
    <source>
        <dbReference type="PROSITE" id="PS50255"/>
    </source>
</evidence>
<dbReference type="PROSITE" id="PS50255">
    <property type="entry name" value="CYTOCHROME_B5_2"/>
    <property type="match status" value="1"/>
</dbReference>